<dbReference type="Proteomes" id="UP000187203">
    <property type="component" value="Unassembled WGS sequence"/>
</dbReference>
<evidence type="ECO:0000256" key="3">
    <source>
        <dbReference type="ARBA" id="ARBA00023125"/>
    </source>
</evidence>
<dbReference type="PANTHER" id="PTHR48019">
    <property type="entry name" value="SERUM RESPONSE FACTOR HOMOLOG"/>
    <property type="match status" value="1"/>
</dbReference>
<keyword evidence="8" id="KW-1185">Reference proteome</keyword>
<dbReference type="InterPro" id="IPR050142">
    <property type="entry name" value="MADS-box/MEF2_TF"/>
</dbReference>
<dbReference type="Gene3D" id="3.40.1810.10">
    <property type="entry name" value="Transcription factor, MADS-box"/>
    <property type="match status" value="1"/>
</dbReference>
<evidence type="ECO:0000256" key="4">
    <source>
        <dbReference type="ARBA" id="ARBA00023163"/>
    </source>
</evidence>
<keyword evidence="3" id="KW-0238">DNA-binding</keyword>
<feature type="domain" description="MADS-box" evidence="6">
    <location>
        <begin position="1"/>
        <end position="36"/>
    </location>
</feature>
<dbReference type="InterPro" id="IPR036879">
    <property type="entry name" value="TF_MADSbox_sf"/>
</dbReference>
<protein>
    <submittedName>
        <fullName evidence="7">Transcription factor, MADS-box</fullName>
    </submittedName>
</protein>
<evidence type="ECO:0000256" key="1">
    <source>
        <dbReference type="ARBA" id="ARBA00004123"/>
    </source>
</evidence>
<dbReference type="GO" id="GO:0046983">
    <property type="term" value="F:protein dimerization activity"/>
    <property type="evidence" value="ECO:0007669"/>
    <property type="project" value="InterPro"/>
</dbReference>
<dbReference type="GO" id="GO:0003677">
    <property type="term" value="F:DNA binding"/>
    <property type="evidence" value="ECO:0007669"/>
    <property type="project" value="UniProtKB-KW"/>
</dbReference>
<evidence type="ECO:0000256" key="2">
    <source>
        <dbReference type="ARBA" id="ARBA00023015"/>
    </source>
</evidence>
<dbReference type="InterPro" id="IPR002100">
    <property type="entry name" value="TF_MADSbox"/>
</dbReference>
<keyword evidence="4" id="KW-0804">Transcription</keyword>
<dbReference type="SUPFAM" id="SSF55455">
    <property type="entry name" value="SRF-like"/>
    <property type="match status" value="1"/>
</dbReference>
<keyword evidence="2" id="KW-0805">Transcription regulation</keyword>
<dbReference type="EMBL" id="AWUE01013258">
    <property type="protein sequence ID" value="OMP07393.1"/>
    <property type="molecule type" value="Genomic_DNA"/>
</dbReference>
<evidence type="ECO:0000313" key="8">
    <source>
        <dbReference type="Proteomes" id="UP000187203"/>
    </source>
</evidence>
<evidence type="ECO:0000259" key="6">
    <source>
        <dbReference type="PROSITE" id="PS50066"/>
    </source>
</evidence>
<dbReference type="Pfam" id="PF00319">
    <property type="entry name" value="SRF-TF"/>
    <property type="match status" value="1"/>
</dbReference>
<gene>
    <name evidence="7" type="ORF">COLO4_07380</name>
</gene>
<organism evidence="7 8">
    <name type="scientific">Corchorus olitorius</name>
    <dbReference type="NCBI Taxonomy" id="93759"/>
    <lineage>
        <taxon>Eukaryota</taxon>
        <taxon>Viridiplantae</taxon>
        <taxon>Streptophyta</taxon>
        <taxon>Embryophyta</taxon>
        <taxon>Tracheophyta</taxon>
        <taxon>Spermatophyta</taxon>
        <taxon>Magnoliopsida</taxon>
        <taxon>eudicotyledons</taxon>
        <taxon>Gunneridae</taxon>
        <taxon>Pentapetalae</taxon>
        <taxon>rosids</taxon>
        <taxon>malvids</taxon>
        <taxon>Malvales</taxon>
        <taxon>Malvaceae</taxon>
        <taxon>Grewioideae</taxon>
        <taxon>Apeibeae</taxon>
        <taxon>Corchorus</taxon>
    </lineage>
</organism>
<comment type="subcellular location">
    <subcellularLocation>
        <location evidence="1">Nucleus</location>
    </subcellularLocation>
</comment>
<name>A0A1R3KJV7_9ROSI</name>
<reference evidence="8" key="1">
    <citation type="submission" date="2013-09" db="EMBL/GenBank/DDBJ databases">
        <title>Corchorus olitorius genome sequencing.</title>
        <authorList>
            <person name="Alam M."/>
            <person name="Haque M.S."/>
            <person name="Islam M.S."/>
            <person name="Emdad E.M."/>
            <person name="Islam M.M."/>
            <person name="Ahmed B."/>
            <person name="Halim A."/>
            <person name="Hossen Q.M.M."/>
            <person name="Hossain M.Z."/>
            <person name="Ahmed R."/>
            <person name="Khan M.M."/>
            <person name="Islam R."/>
            <person name="Rashid M.M."/>
            <person name="Khan S.A."/>
            <person name="Rahman M.S."/>
            <person name="Alam M."/>
            <person name="Yahiya A.S."/>
            <person name="Khan M.S."/>
            <person name="Azam M.S."/>
            <person name="Haque T."/>
            <person name="Lashkar M.Z.H."/>
            <person name="Akhand A.I."/>
            <person name="Morshed G."/>
            <person name="Roy S."/>
            <person name="Uddin K.S."/>
            <person name="Rabeya T."/>
            <person name="Hossain A.S."/>
            <person name="Chowdhury A."/>
            <person name="Snigdha A.R."/>
            <person name="Mortoza M.S."/>
            <person name="Matin S.A."/>
            <person name="Hoque S.M.E."/>
            <person name="Islam M.K."/>
            <person name="Roy D.K."/>
            <person name="Haider R."/>
            <person name="Moosa M.M."/>
            <person name="Elias S.M."/>
            <person name="Hasan A.M."/>
            <person name="Jahan S."/>
            <person name="Shafiuddin M."/>
            <person name="Mahmood N."/>
            <person name="Shommy N.S."/>
        </authorList>
    </citation>
    <scope>NUCLEOTIDE SEQUENCE [LARGE SCALE GENOMIC DNA]</scope>
    <source>
        <strain evidence="8">cv. O-4</strain>
    </source>
</reference>
<dbReference type="PROSITE" id="PS50066">
    <property type="entry name" value="MADS_BOX_2"/>
    <property type="match status" value="1"/>
</dbReference>
<comment type="caution">
    <text evidence="7">The sequence shown here is derived from an EMBL/GenBank/DDBJ whole genome shotgun (WGS) entry which is preliminary data.</text>
</comment>
<keyword evidence="5" id="KW-0539">Nucleus</keyword>
<sequence length="118" mass="13031">MNLYKKANELSTLCGARVAIVTISEKGKLTMYPNSETVIQRYLTWKKRTGKSNSAASVKGLKKLRVKKLQKGEKKQPVVEAAAAELTQTRDQVLNVAAEEGGTMAVMDLNQDQNSKFD</sequence>
<evidence type="ECO:0000256" key="5">
    <source>
        <dbReference type="ARBA" id="ARBA00023242"/>
    </source>
</evidence>
<dbReference type="STRING" id="93759.A0A1R3KJV7"/>
<dbReference type="GO" id="GO:0005634">
    <property type="term" value="C:nucleus"/>
    <property type="evidence" value="ECO:0007669"/>
    <property type="project" value="UniProtKB-SubCell"/>
</dbReference>
<accession>A0A1R3KJV7</accession>
<dbReference type="OrthoDB" id="993404at2759"/>
<evidence type="ECO:0000313" key="7">
    <source>
        <dbReference type="EMBL" id="OMP07393.1"/>
    </source>
</evidence>
<dbReference type="AlphaFoldDB" id="A0A1R3KJV7"/>
<proteinExistence type="predicted"/>